<dbReference type="InterPro" id="IPR036291">
    <property type="entry name" value="NAD(P)-bd_dom_sf"/>
</dbReference>
<dbReference type="AlphaFoldDB" id="A0A367W0P9"/>
<feature type="domain" description="Enoyl reductase (ER)" evidence="4">
    <location>
        <begin position="10"/>
        <end position="334"/>
    </location>
</feature>
<reference evidence="5 6" key="1">
    <citation type="submission" date="2014-07" db="EMBL/GenBank/DDBJ databases">
        <title>Draft genome sequence of Thalassospira profundimaris 35.</title>
        <authorList>
            <person name="Lai Q."/>
            <person name="Shao Z."/>
        </authorList>
    </citation>
    <scope>NUCLEOTIDE SEQUENCE [LARGE SCALE GENOMIC DNA]</scope>
    <source>
        <strain evidence="5 6">35</strain>
    </source>
</reference>
<dbReference type="Gene3D" id="3.40.50.720">
    <property type="entry name" value="NAD(P)-binding Rossmann-like Domain"/>
    <property type="match status" value="1"/>
</dbReference>
<dbReference type="InterPro" id="IPR020843">
    <property type="entry name" value="ER"/>
</dbReference>
<proteinExistence type="inferred from homology"/>
<dbReference type="SUPFAM" id="SSF51735">
    <property type="entry name" value="NAD(P)-binding Rossmann-fold domains"/>
    <property type="match status" value="1"/>
</dbReference>
<evidence type="ECO:0000313" key="5">
    <source>
        <dbReference type="EMBL" id="RCK32399.1"/>
    </source>
</evidence>
<dbReference type="InterPro" id="IPR013154">
    <property type="entry name" value="ADH-like_N"/>
</dbReference>
<protein>
    <recommendedName>
        <fullName evidence="3">Zinc-type alcohol dehydrogenase-like protein</fullName>
    </recommendedName>
</protein>
<sequence>MKAVGYYTAGDIARDDALVDIELPVPSPGPKDLLVRVKAVSVNPVDVKVRVRSQPAEGKAAVLGWDVAGVVESVGSDVTMFKPGDEVYYAGDITRPGANSEYHIVDERIVALKPKTLNWSEAAAVPLTAITAWELLFDRLGVPYGQKTGSGAILIINGAGGVGSILTQIARRLTGLTVIATASRPETIEWVKAMGAHHVINHHNPLDQELKAIGFDEVEYVAGLTSTEKQLPYFPQIIAPQGKLALIDDPESFDIVSLKRKAITVVWELMFTRPMFATKDMIAQHQLLTEVAHLIDVGVLKTTKREELAPINATSLKVAHARLESGSAIGKTVITGFEG</sequence>
<evidence type="ECO:0000256" key="3">
    <source>
        <dbReference type="RuleBase" id="RU364000"/>
    </source>
</evidence>
<gene>
    <name evidence="5" type="ORF">TH19_19125</name>
</gene>
<name>A0A367W0P9_9PROT</name>
<keyword evidence="3" id="KW-0560">Oxidoreductase</keyword>
<dbReference type="InterPro" id="IPR051603">
    <property type="entry name" value="Zinc-ADH_QOR/CCCR"/>
</dbReference>
<keyword evidence="3" id="KW-0479">Metal-binding</keyword>
<dbReference type="Gene3D" id="3.90.180.10">
    <property type="entry name" value="Medium-chain alcohol dehydrogenases, catalytic domain"/>
    <property type="match status" value="1"/>
</dbReference>
<evidence type="ECO:0000256" key="1">
    <source>
        <dbReference type="ARBA" id="ARBA00010371"/>
    </source>
</evidence>
<evidence type="ECO:0000259" key="4">
    <source>
        <dbReference type="SMART" id="SM00829"/>
    </source>
</evidence>
<dbReference type="GO" id="GO:0008270">
    <property type="term" value="F:zinc ion binding"/>
    <property type="evidence" value="ECO:0007669"/>
    <property type="project" value="InterPro"/>
</dbReference>
<dbReference type="EMBL" id="JPWF01000015">
    <property type="protein sequence ID" value="RCK32399.1"/>
    <property type="molecule type" value="Genomic_DNA"/>
</dbReference>
<dbReference type="InterPro" id="IPR014182">
    <property type="entry name" value="ADH_Zn_typ-1"/>
</dbReference>
<dbReference type="RefSeq" id="WP_068518824.1">
    <property type="nucleotide sequence ID" value="NZ_JPWF01000015.1"/>
</dbReference>
<evidence type="ECO:0000313" key="6">
    <source>
        <dbReference type="Proteomes" id="UP000253226"/>
    </source>
</evidence>
<dbReference type="SUPFAM" id="SSF50129">
    <property type="entry name" value="GroES-like"/>
    <property type="match status" value="1"/>
</dbReference>
<dbReference type="OrthoDB" id="9785812at2"/>
<dbReference type="Pfam" id="PF08240">
    <property type="entry name" value="ADH_N"/>
    <property type="match status" value="1"/>
</dbReference>
<comment type="caution">
    <text evidence="5">The sequence shown here is derived from an EMBL/GenBank/DDBJ whole genome shotgun (WGS) entry which is preliminary data.</text>
</comment>
<dbReference type="NCBIfam" id="TIGR02817">
    <property type="entry name" value="adh_fam_1"/>
    <property type="match status" value="1"/>
</dbReference>
<dbReference type="GO" id="GO:0016491">
    <property type="term" value="F:oxidoreductase activity"/>
    <property type="evidence" value="ECO:0007669"/>
    <property type="project" value="UniProtKB-KW"/>
</dbReference>
<accession>A0A367W0P9</accession>
<evidence type="ECO:0000256" key="2">
    <source>
        <dbReference type="ARBA" id="ARBA00022857"/>
    </source>
</evidence>
<dbReference type="Pfam" id="PF00107">
    <property type="entry name" value="ADH_zinc_N"/>
    <property type="match status" value="1"/>
</dbReference>
<dbReference type="InterPro" id="IPR013149">
    <property type="entry name" value="ADH-like_C"/>
</dbReference>
<dbReference type="InterPro" id="IPR011032">
    <property type="entry name" value="GroES-like_sf"/>
</dbReference>
<dbReference type="PANTHER" id="PTHR44154">
    <property type="entry name" value="QUINONE OXIDOREDUCTASE"/>
    <property type="match status" value="1"/>
</dbReference>
<dbReference type="CDD" id="cd08252">
    <property type="entry name" value="AL_MDR"/>
    <property type="match status" value="1"/>
</dbReference>
<dbReference type="Proteomes" id="UP000253226">
    <property type="component" value="Unassembled WGS sequence"/>
</dbReference>
<dbReference type="PANTHER" id="PTHR44154:SF1">
    <property type="entry name" value="QUINONE OXIDOREDUCTASE"/>
    <property type="match status" value="1"/>
</dbReference>
<keyword evidence="2" id="KW-0521">NADP</keyword>
<dbReference type="SMART" id="SM00829">
    <property type="entry name" value="PKS_ER"/>
    <property type="match status" value="1"/>
</dbReference>
<comment type="similarity">
    <text evidence="1 3">Belongs to the zinc-containing alcohol dehydrogenase family. Quinone oxidoreductase subfamily.</text>
</comment>
<organism evidence="5 6">
    <name type="scientific">Thalassospira profundimaris</name>
    <dbReference type="NCBI Taxonomy" id="502049"/>
    <lineage>
        <taxon>Bacteria</taxon>
        <taxon>Pseudomonadati</taxon>
        <taxon>Pseudomonadota</taxon>
        <taxon>Alphaproteobacteria</taxon>
        <taxon>Rhodospirillales</taxon>
        <taxon>Thalassospiraceae</taxon>
        <taxon>Thalassospira</taxon>
    </lineage>
</organism>
<keyword evidence="3" id="KW-0862">Zinc</keyword>